<evidence type="ECO:0000259" key="4">
    <source>
        <dbReference type="Pfam" id="PF03445"/>
    </source>
</evidence>
<sequence length="1249" mass="140035">MTSLANKLQDLELCLKSQHGEEIGYGRALREAILGKDLFMEVEVLKCLGDVHLQKAKLSKDSAEFDKAAALYAAALLRCTDPDMGQTLEHRIGYMEKLSRQLLQGYSPHFRWLLPDYWGTADSNVVRVAEIGVKLDRRVGEPWHSVEETYTETLVTAIANSDMFLELEILKSLGDLYLQKGKAISDVSQFPKAAAMYNKALTRCGDPETKLTLEHRTRYMEKIREIVKKASNFRQLFSAMKPSPDESREGTPDIRHQSGNIARPDSLQYQQDVSRQYKDHLKEGESSLARADLDSAEQHFAAALKVVHARDSTAQQYQREVGPLCKLGDVYSKRGQQTGDGGDFVKATALYNAAKARSEDQVLIGNIETAIEEVEKAFRKCILDINSNVSQDDTEKHKKQLKELREEIKLEMETIDQQLDPYVHDKDDPCVKEIEAKRAQAVRHLFENIAQQRKEYISLLVEVCIGLMGPPPCKYALIGLGSQATGLVTPYSDLEFAILVEEESEQCIEYFLNFTHYLHLTVVNLGETILPALGIKSFNDWYYDSVTPRGFAFDGSMPKASKTPLGRQGTMNEPPSHLICTPSNMASKLQKDAILYLKEGYHLATILRNPCLIVGNQDLFDTYMAITGKILQADGGKVALQLAQEMLRENVERFSNEETITARLTDVKKDIYRFPAVAVDCLALTSHIVPTTVWKTIEELENQRIISPNNAHHLTVLTSISAELRLRTYVANGGQKENLSALASMESAIVHESSIQNDNKVQKIALIPVFHLQNDQQLFRYYYTAVPLKNVLKEWSEKKQDLTSISTLYENSARVQGMMYSELCKHEQALRCFHEALQKTDGTDIMEKSTLLKDIGRSYLGVGNYQKAISFFEQALQMSRSTYGPTTAHPAIAVSLNNLGSAWSRLGNNRQAISYHEKALQMYRSIYGPTTAHPHIATSLNNLGLAWSNLGNDRQAISYHEETLQMRRSIYGPTTAHPDIAASLNNLGSAWSRLGNNRQAISYYEKALQMYRSIYGPTTAHPHIATSLNNLGLAWSNLGNDRQAISYHEQALQMCRSIYGPTTAHPHIATSLNNLGLAWSNLAHPHIATSLNNLGLAWSNLGNDRQAISYHEETLQMRRSIYGPTTAHPDIAASLNNLGAALSNLGNDRQAISYHEETLQMRRSIYGPTTAHPDIAASLNNLGAALSNLGNDRQAIRYHEQALQMMHEYLWSDYNTSSYCCLTEQPGVLPGEAWVIIVRQSATMNRHCR</sequence>
<dbReference type="eggNOG" id="KOG4626">
    <property type="taxonomic scope" value="Eukaryota"/>
</dbReference>
<gene>
    <name evidence="5" type="ORF">BRAFLDRAFT_70125</name>
</gene>
<evidence type="ECO:0000256" key="1">
    <source>
        <dbReference type="PROSITE-ProRule" id="PRU00339"/>
    </source>
</evidence>
<feature type="compositionally biased region" description="Basic and acidic residues" evidence="3">
    <location>
        <begin position="243"/>
        <end position="256"/>
    </location>
</feature>
<dbReference type="AlphaFoldDB" id="C3YTE9"/>
<feature type="region of interest" description="Disordered" evidence="3">
    <location>
        <begin position="238"/>
        <end position="265"/>
    </location>
</feature>
<protein>
    <recommendedName>
        <fullName evidence="4">Protein-PII uridylyltransferase N-terminal domain-containing protein</fullName>
    </recommendedName>
</protein>
<dbReference type="PANTHER" id="PTHR19959:SF119">
    <property type="entry name" value="FUNGAL LIPASE-LIKE DOMAIN-CONTAINING PROTEIN"/>
    <property type="match status" value="1"/>
</dbReference>
<dbReference type="GO" id="GO:0008773">
    <property type="term" value="F:[protein-PII] uridylyltransferase activity"/>
    <property type="evidence" value="ECO:0007669"/>
    <property type="project" value="InterPro"/>
</dbReference>
<name>C3YTE9_BRAFL</name>
<dbReference type="InterPro" id="IPR005105">
    <property type="entry name" value="GlnD_Uridyltrans_N"/>
</dbReference>
<organism>
    <name type="scientific">Branchiostoma floridae</name>
    <name type="common">Florida lancelet</name>
    <name type="synonym">Amphioxus</name>
    <dbReference type="NCBI Taxonomy" id="7739"/>
    <lineage>
        <taxon>Eukaryota</taxon>
        <taxon>Metazoa</taxon>
        <taxon>Chordata</taxon>
        <taxon>Cephalochordata</taxon>
        <taxon>Leptocardii</taxon>
        <taxon>Amphioxiformes</taxon>
        <taxon>Branchiostomatidae</taxon>
        <taxon>Branchiostoma</taxon>
    </lineage>
</organism>
<dbReference type="EMBL" id="GG666551">
    <property type="protein sequence ID" value="EEN56516.1"/>
    <property type="molecule type" value="Genomic_DNA"/>
</dbReference>
<reference evidence="5" key="1">
    <citation type="journal article" date="2008" name="Nature">
        <title>The amphioxus genome and the evolution of the chordate karyotype.</title>
        <authorList>
            <consortium name="US DOE Joint Genome Institute (JGI-PGF)"/>
            <person name="Putnam N.H."/>
            <person name="Butts T."/>
            <person name="Ferrier D.E.K."/>
            <person name="Furlong R.F."/>
            <person name="Hellsten U."/>
            <person name="Kawashima T."/>
            <person name="Robinson-Rechavi M."/>
            <person name="Shoguchi E."/>
            <person name="Terry A."/>
            <person name="Yu J.-K."/>
            <person name="Benito-Gutierrez E.L."/>
            <person name="Dubchak I."/>
            <person name="Garcia-Fernandez J."/>
            <person name="Gibson-Brown J.J."/>
            <person name="Grigoriev I.V."/>
            <person name="Horton A.C."/>
            <person name="de Jong P.J."/>
            <person name="Jurka J."/>
            <person name="Kapitonov V.V."/>
            <person name="Kohara Y."/>
            <person name="Kuroki Y."/>
            <person name="Lindquist E."/>
            <person name="Lucas S."/>
            <person name="Osoegawa K."/>
            <person name="Pennacchio L.A."/>
            <person name="Salamov A.A."/>
            <person name="Satou Y."/>
            <person name="Sauka-Spengler T."/>
            <person name="Schmutz J."/>
            <person name="Shin-I T."/>
            <person name="Toyoda A."/>
            <person name="Bronner-Fraser M."/>
            <person name="Fujiyama A."/>
            <person name="Holland L.Z."/>
            <person name="Holland P.W.H."/>
            <person name="Satoh N."/>
            <person name="Rokhsar D.S."/>
        </authorList>
    </citation>
    <scope>NUCLEOTIDE SEQUENCE [LARGE SCALE GENOMIC DNA]</scope>
    <source>
        <strain evidence="5">S238N-H82</strain>
        <tissue evidence="5">Testes</tissue>
    </source>
</reference>
<dbReference type="InterPro" id="IPR011990">
    <property type="entry name" value="TPR-like_helical_dom_sf"/>
</dbReference>
<dbReference type="Pfam" id="PF13424">
    <property type="entry name" value="TPR_12"/>
    <property type="match status" value="3"/>
</dbReference>
<feature type="repeat" description="TPR" evidence="1">
    <location>
        <begin position="893"/>
        <end position="926"/>
    </location>
</feature>
<keyword evidence="1" id="KW-0802">TPR repeat</keyword>
<dbReference type="PANTHER" id="PTHR19959">
    <property type="entry name" value="KINESIN LIGHT CHAIN"/>
    <property type="match status" value="1"/>
</dbReference>
<keyword evidence="2" id="KW-0175">Coiled coil</keyword>
<feature type="repeat" description="TPR" evidence="1">
    <location>
        <begin position="849"/>
        <end position="882"/>
    </location>
</feature>
<evidence type="ECO:0000313" key="5">
    <source>
        <dbReference type="EMBL" id="EEN56516.1"/>
    </source>
</evidence>
<feature type="domain" description="Protein-PII uridylyltransferase N-terminal" evidence="4">
    <location>
        <begin position="440"/>
        <end position="526"/>
    </location>
</feature>
<dbReference type="InParanoid" id="C3YTE9"/>
<evidence type="ECO:0000256" key="2">
    <source>
        <dbReference type="SAM" id="Coils"/>
    </source>
</evidence>
<accession>C3YTE9</accession>
<feature type="coiled-coil region" evidence="2">
    <location>
        <begin position="387"/>
        <end position="418"/>
    </location>
</feature>
<feature type="repeat" description="TPR" evidence="1">
    <location>
        <begin position="981"/>
        <end position="1014"/>
    </location>
</feature>
<dbReference type="SUPFAM" id="SSF48452">
    <property type="entry name" value="TPR-like"/>
    <property type="match status" value="1"/>
</dbReference>
<dbReference type="Gene3D" id="1.25.40.10">
    <property type="entry name" value="Tetratricopeptide repeat domain"/>
    <property type="match status" value="4"/>
</dbReference>
<evidence type="ECO:0000256" key="3">
    <source>
        <dbReference type="SAM" id="MobiDB-lite"/>
    </source>
</evidence>
<dbReference type="SMART" id="SM00028">
    <property type="entry name" value="TPR"/>
    <property type="match status" value="13"/>
</dbReference>
<dbReference type="InterPro" id="IPR019734">
    <property type="entry name" value="TPR_rpt"/>
</dbReference>
<proteinExistence type="predicted"/>
<dbReference type="PROSITE" id="PS50005">
    <property type="entry name" value="TPR"/>
    <property type="match status" value="3"/>
</dbReference>
<dbReference type="Pfam" id="PF03445">
    <property type="entry name" value="DUF294"/>
    <property type="match status" value="1"/>
</dbReference>